<protein>
    <submittedName>
        <fullName evidence="1">Uncharacterized protein</fullName>
    </submittedName>
</protein>
<gene>
    <name evidence="1" type="ORF">MLD38_034940</name>
</gene>
<comment type="caution">
    <text evidence="1">The sequence shown here is derived from an EMBL/GenBank/DDBJ whole genome shotgun (WGS) entry which is preliminary data.</text>
</comment>
<proteinExistence type="predicted"/>
<organism evidence="1 2">
    <name type="scientific">Melastoma candidum</name>
    <dbReference type="NCBI Taxonomy" id="119954"/>
    <lineage>
        <taxon>Eukaryota</taxon>
        <taxon>Viridiplantae</taxon>
        <taxon>Streptophyta</taxon>
        <taxon>Embryophyta</taxon>
        <taxon>Tracheophyta</taxon>
        <taxon>Spermatophyta</taxon>
        <taxon>Magnoliopsida</taxon>
        <taxon>eudicotyledons</taxon>
        <taxon>Gunneridae</taxon>
        <taxon>Pentapetalae</taxon>
        <taxon>rosids</taxon>
        <taxon>malvids</taxon>
        <taxon>Myrtales</taxon>
        <taxon>Melastomataceae</taxon>
        <taxon>Melastomatoideae</taxon>
        <taxon>Melastomateae</taxon>
        <taxon>Melastoma</taxon>
    </lineage>
</organism>
<keyword evidence="2" id="KW-1185">Reference proteome</keyword>
<evidence type="ECO:0000313" key="2">
    <source>
        <dbReference type="Proteomes" id="UP001057402"/>
    </source>
</evidence>
<sequence>MVAAGCGLGLRWAAAAGPGAPKRGCPAAARFVEGGRREARGFAAVGSWGRRRRWMATVEDAGASDLRSSRGAGMSITRESSLRFSRAQDSRFVALGTAGNAKTTPGSS</sequence>
<accession>A0ACB9MFB2</accession>
<evidence type="ECO:0000313" key="1">
    <source>
        <dbReference type="EMBL" id="KAI4321575.1"/>
    </source>
</evidence>
<dbReference type="Proteomes" id="UP001057402">
    <property type="component" value="Chromosome 10"/>
</dbReference>
<reference evidence="2" key="1">
    <citation type="journal article" date="2023" name="Front. Plant Sci.">
        <title>Chromosomal-level genome assembly of Melastoma candidum provides insights into trichome evolution.</title>
        <authorList>
            <person name="Zhong Y."/>
            <person name="Wu W."/>
            <person name="Sun C."/>
            <person name="Zou P."/>
            <person name="Liu Y."/>
            <person name="Dai S."/>
            <person name="Zhou R."/>
        </authorList>
    </citation>
    <scope>NUCLEOTIDE SEQUENCE [LARGE SCALE GENOMIC DNA]</scope>
</reference>
<name>A0ACB9MFB2_9MYRT</name>
<dbReference type="EMBL" id="CM042889">
    <property type="protein sequence ID" value="KAI4321575.1"/>
    <property type="molecule type" value="Genomic_DNA"/>
</dbReference>